<dbReference type="CDD" id="cd00090">
    <property type="entry name" value="HTH_ARSR"/>
    <property type="match status" value="1"/>
</dbReference>
<sequence length="95" mass="11014">MYETAETVSELMKALSSRNRLLILCQLVQEELSVGELASRLDMREPAMSQQLAVLRRDGLVSRRRDGQVVYYTLARPDIRQLMEFLYETFCAPNE</sequence>
<dbReference type="Gene3D" id="1.10.10.10">
    <property type="entry name" value="Winged helix-like DNA-binding domain superfamily/Winged helix DNA-binding domain"/>
    <property type="match status" value="1"/>
</dbReference>
<feature type="domain" description="HTH arsR-type" evidence="4">
    <location>
        <begin position="1"/>
        <end position="94"/>
    </location>
</feature>
<evidence type="ECO:0000256" key="1">
    <source>
        <dbReference type="ARBA" id="ARBA00023015"/>
    </source>
</evidence>
<evidence type="ECO:0000259" key="4">
    <source>
        <dbReference type="PROSITE" id="PS50987"/>
    </source>
</evidence>
<dbReference type="SUPFAM" id="SSF46785">
    <property type="entry name" value="Winged helix' DNA-binding domain"/>
    <property type="match status" value="1"/>
</dbReference>
<accession>A0A1Y5RZ41</accession>
<evidence type="ECO:0000313" key="6">
    <source>
        <dbReference type="Proteomes" id="UP000193200"/>
    </source>
</evidence>
<dbReference type="Proteomes" id="UP000193200">
    <property type="component" value="Unassembled WGS sequence"/>
</dbReference>
<dbReference type="Pfam" id="PF01022">
    <property type="entry name" value="HTH_5"/>
    <property type="match status" value="1"/>
</dbReference>
<dbReference type="GO" id="GO:0003677">
    <property type="term" value="F:DNA binding"/>
    <property type="evidence" value="ECO:0007669"/>
    <property type="project" value="UniProtKB-KW"/>
</dbReference>
<dbReference type="InterPro" id="IPR011991">
    <property type="entry name" value="ArsR-like_HTH"/>
</dbReference>
<keyword evidence="6" id="KW-1185">Reference proteome</keyword>
<evidence type="ECO:0000313" key="5">
    <source>
        <dbReference type="EMBL" id="SLN27471.1"/>
    </source>
</evidence>
<organism evidence="5 6">
    <name type="scientific">Oceanibacterium hippocampi</name>
    <dbReference type="NCBI Taxonomy" id="745714"/>
    <lineage>
        <taxon>Bacteria</taxon>
        <taxon>Pseudomonadati</taxon>
        <taxon>Pseudomonadota</taxon>
        <taxon>Alphaproteobacteria</taxon>
        <taxon>Sneathiellales</taxon>
        <taxon>Sneathiellaceae</taxon>
        <taxon>Oceanibacterium</taxon>
    </lineage>
</organism>
<dbReference type="PANTHER" id="PTHR43132">
    <property type="entry name" value="ARSENICAL RESISTANCE OPERON REPRESSOR ARSR-RELATED"/>
    <property type="match status" value="1"/>
</dbReference>
<dbReference type="PRINTS" id="PR00778">
    <property type="entry name" value="HTHARSR"/>
</dbReference>
<dbReference type="PROSITE" id="PS50987">
    <property type="entry name" value="HTH_ARSR_2"/>
    <property type="match status" value="1"/>
</dbReference>
<dbReference type="AlphaFoldDB" id="A0A1Y5RZ41"/>
<dbReference type="InParanoid" id="A0A1Y5RZ41"/>
<gene>
    <name evidence="5" type="primary">bigR_1</name>
    <name evidence="5" type="ORF">OCH7691_00895</name>
</gene>
<name>A0A1Y5RZ41_9PROT</name>
<protein>
    <submittedName>
        <fullName evidence="5">Biofilm growth-associated repressor</fullName>
    </submittedName>
</protein>
<dbReference type="PANTHER" id="PTHR43132:SF2">
    <property type="entry name" value="ARSENICAL RESISTANCE OPERON REPRESSOR ARSR-RELATED"/>
    <property type="match status" value="1"/>
</dbReference>
<reference evidence="5 6" key="1">
    <citation type="submission" date="2017-03" db="EMBL/GenBank/DDBJ databases">
        <authorList>
            <person name="Afonso C.L."/>
            <person name="Miller P.J."/>
            <person name="Scott M.A."/>
            <person name="Spackman E."/>
            <person name="Goraichik I."/>
            <person name="Dimitrov K.M."/>
            <person name="Suarez D.L."/>
            <person name="Swayne D.E."/>
        </authorList>
    </citation>
    <scope>NUCLEOTIDE SEQUENCE [LARGE SCALE GENOMIC DNA]</scope>
    <source>
        <strain evidence="5 6">CECT 7691</strain>
    </source>
</reference>
<dbReference type="InterPro" id="IPR051011">
    <property type="entry name" value="Metal_resp_trans_reg"/>
</dbReference>
<dbReference type="GO" id="GO:0003700">
    <property type="term" value="F:DNA-binding transcription factor activity"/>
    <property type="evidence" value="ECO:0007669"/>
    <property type="project" value="InterPro"/>
</dbReference>
<dbReference type="InterPro" id="IPR036388">
    <property type="entry name" value="WH-like_DNA-bd_sf"/>
</dbReference>
<dbReference type="EMBL" id="FWFR01000001">
    <property type="protein sequence ID" value="SLN27471.1"/>
    <property type="molecule type" value="Genomic_DNA"/>
</dbReference>
<dbReference type="SMART" id="SM00418">
    <property type="entry name" value="HTH_ARSR"/>
    <property type="match status" value="1"/>
</dbReference>
<dbReference type="InterPro" id="IPR036390">
    <property type="entry name" value="WH_DNA-bd_sf"/>
</dbReference>
<evidence type="ECO:0000256" key="2">
    <source>
        <dbReference type="ARBA" id="ARBA00023125"/>
    </source>
</evidence>
<evidence type="ECO:0000256" key="3">
    <source>
        <dbReference type="ARBA" id="ARBA00023163"/>
    </source>
</evidence>
<keyword evidence="2" id="KW-0238">DNA-binding</keyword>
<proteinExistence type="predicted"/>
<keyword evidence="1" id="KW-0805">Transcription regulation</keyword>
<keyword evidence="3" id="KW-0804">Transcription</keyword>
<dbReference type="OrthoDB" id="194599at2"/>
<dbReference type="InterPro" id="IPR001845">
    <property type="entry name" value="HTH_ArsR_DNA-bd_dom"/>
</dbReference>
<dbReference type="NCBIfam" id="NF033788">
    <property type="entry name" value="HTH_metalloreg"/>
    <property type="match status" value="1"/>
</dbReference>